<dbReference type="eggNOG" id="COG1816">
    <property type="taxonomic scope" value="Bacteria"/>
</dbReference>
<dbReference type="GO" id="GO:0005829">
    <property type="term" value="C:cytosol"/>
    <property type="evidence" value="ECO:0007669"/>
    <property type="project" value="TreeGrafter"/>
</dbReference>
<accession>E6LIE2</accession>
<comment type="similarity">
    <text evidence="2">Belongs to the metallo-dependent hydrolases superfamily. Adenosine and AMP deaminases family.</text>
</comment>
<keyword evidence="9" id="KW-1185">Reference proteome</keyword>
<comment type="caution">
    <text evidence="8">The sequence shown here is derived from an EMBL/GenBank/DDBJ whole genome shotgun (WGS) entry which is preliminary data.</text>
</comment>
<keyword evidence="6" id="KW-0862">Zinc</keyword>
<gene>
    <name evidence="8" type="primary">add</name>
    <name evidence="8" type="ORF">HMPREF9088_2132</name>
</gene>
<dbReference type="Gene3D" id="3.20.20.140">
    <property type="entry name" value="Metal-dependent hydrolases"/>
    <property type="match status" value="1"/>
</dbReference>
<dbReference type="Pfam" id="PF00962">
    <property type="entry name" value="A_deaminase"/>
    <property type="match status" value="1"/>
</dbReference>
<dbReference type="GO" id="GO:0004000">
    <property type="term" value="F:adenosine deaminase activity"/>
    <property type="evidence" value="ECO:0007669"/>
    <property type="project" value="TreeGrafter"/>
</dbReference>
<dbReference type="InterPro" id="IPR032466">
    <property type="entry name" value="Metal_Hydrolase"/>
</dbReference>
<evidence type="ECO:0000259" key="7">
    <source>
        <dbReference type="Pfam" id="PF00962"/>
    </source>
</evidence>
<dbReference type="PANTHER" id="PTHR11409">
    <property type="entry name" value="ADENOSINE DEAMINASE"/>
    <property type="match status" value="1"/>
</dbReference>
<evidence type="ECO:0000256" key="5">
    <source>
        <dbReference type="ARBA" id="ARBA00022801"/>
    </source>
</evidence>
<name>E6LIE2_ENTI1</name>
<dbReference type="PANTHER" id="PTHR11409:SF43">
    <property type="entry name" value="ADENOSINE DEAMINASE"/>
    <property type="match status" value="1"/>
</dbReference>
<evidence type="ECO:0000256" key="3">
    <source>
        <dbReference type="ARBA" id="ARBA00012784"/>
    </source>
</evidence>
<dbReference type="Proteomes" id="UP000010296">
    <property type="component" value="Unassembled WGS sequence"/>
</dbReference>
<sequence>MITYQTLKKFPKAELHCHLDGSIRPETLQAIAQEQHMSISDIEDIRQQMQAPKDCRNLAEYLQCFDFVLPYLQTKKALEMAAFDVMEQAAEDGVRYIEIRFAPSLSMAKGLTVIETIEAVAKGIAQAEKQYPIDGNILIIGMRQEEARAIAQVFQESLDCSEEKVVGFDLAGPEEDVYLEELGDNLRIYIEEKTIPFTLHAGECGCVANIYQAIAFGATRIGHGIALKNNQQAQMDCASHSVCIEGCPTSNIQTKAVADYQDYPIKDWLRNGLKVCLNTDNRTVSDTTLTNEYWQISQAHQLSWQDIQKMNQDAIQYSYASEQLKQQIMHEMATAQFADNV</sequence>
<dbReference type="OrthoDB" id="9779574at2"/>
<dbReference type="InterPro" id="IPR001365">
    <property type="entry name" value="A_deaminase_dom"/>
</dbReference>
<proteinExistence type="inferred from homology"/>
<reference evidence="8 9" key="1">
    <citation type="submission" date="2010-12" db="EMBL/GenBank/DDBJ databases">
        <authorList>
            <person name="Muzny D."/>
            <person name="Qin X."/>
            <person name="Deng J."/>
            <person name="Jiang H."/>
            <person name="Liu Y."/>
            <person name="Qu J."/>
            <person name="Song X.-Z."/>
            <person name="Zhang L."/>
            <person name="Thornton R."/>
            <person name="Coyle M."/>
            <person name="Francisco L."/>
            <person name="Jackson L."/>
            <person name="Javaid M."/>
            <person name="Korchina V."/>
            <person name="Kovar C."/>
            <person name="Mata R."/>
            <person name="Mathew T."/>
            <person name="Ngo R."/>
            <person name="Nguyen L."/>
            <person name="Nguyen N."/>
            <person name="Okwuonu G."/>
            <person name="Ongeri F."/>
            <person name="Pham C."/>
            <person name="Simmons D."/>
            <person name="Wilczek-Boney K."/>
            <person name="Hale W."/>
            <person name="Jakkamsetti A."/>
            <person name="Pham P."/>
            <person name="Ruth R."/>
            <person name="San Lucas F."/>
            <person name="Warren J."/>
            <person name="Zhang J."/>
            <person name="Zhao Z."/>
            <person name="Zhou C."/>
            <person name="Zhu D."/>
            <person name="Lee S."/>
            <person name="Bess C."/>
            <person name="Blankenburg K."/>
            <person name="Forbes L."/>
            <person name="Fu Q."/>
            <person name="Gubbala S."/>
            <person name="Hirani K."/>
            <person name="Jayaseelan J.C."/>
            <person name="Lara F."/>
            <person name="Munidasa M."/>
            <person name="Palculict T."/>
            <person name="Patil S."/>
            <person name="Pu L.-L."/>
            <person name="Saada N."/>
            <person name="Tang L."/>
            <person name="Weissenberger G."/>
            <person name="Zhu Y."/>
            <person name="Hemphill L."/>
            <person name="Shang Y."/>
            <person name="Youmans B."/>
            <person name="Ayvaz T."/>
            <person name="Ross M."/>
            <person name="Santibanez J."/>
            <person name="Aqrawi P."/>
            <person name="Gross S."/>
            <person name="Joshi V."/>
            <person name="Fowler G."/>
            <person name="Nazareth L."/>
            <person name="Reid J."/>
            <person name="Worley K."/>
            <person name="Petrosino J."/>
            <person name="Highlander S."/>
            <person name="Gibbs R."/>
        </authorList>
    </citation>
    <scope>NUCLEOTIDE SEQUENCE [LARGE SCALE GENOMIC DNA]</scope>
    <source>
        <strain evidence="9">DSM 15952 / CCUG 50447 / LMG 22039 / TP 1.5</strain>
    </source>
</reference>
<evidence type="ECO:0000256" key="6">
    <source>
        <dbReference type="ARBA" id="ARBA00022833"/>
    </source>
</evidence>
<protein>
    <recommendedName>
        <fullName evidence="3">adenosine deaminase</fullName>
        <ecNumber evidence="3">3.5.4.4</ecNumber>
    </recommendedName>
</protein>
<dbReference type="NCBIfam" id="TIGR01430">
    <property type="entry name" value="aden_deam"/>
    <property type="match status" value="1"/>
</dbReference>
<evidence type="ECO:0000256" key="4">
    <source>
        <dbReference type="ARBA" id="ARBA00022723"/>
    </source>
</evidence>
<evidence type="ECO:0000313" key="8">
    <source>
        <dbReference type="EMBL" id="EFU73017.1"/>
    </source>
</evidence>
<feature type="domain" description="Adenosine deaminase" evidence="7">
    <location>
        <begin position="11"/>
        <end position="333"/>
    </location>
</feature>
<dbReference type="GO" id="GO:0046872">
    <property type="term" value="F:metal ion binding"/>
    <property type="evidence" value="ECO:0007669"/>
    <property type="project" value="UniProtKB-KW"/>
</dbReference>
<dbReference type="GO" id="GO:0046103">
    <property type="term" value="P:inosine biosynthetic process"/>
    <property type="evidence" value="ECO:0007669"/>
    <property type="project" value="TreeGrafter"/>
</dbReference>
<evidence type="ECO:0000256" key="1">
    <source>
        <dbReference type="ARBA" id="ARBA00001947"/>
    </source>
</evidence>
<dbReference type="InterPro" id="IPR006330">
    <property type="entry name" value="Ado/ade_deaminase"/>
</dbReference>
<dbReference type="HOGENOM" id="CLU_039228_0_0_9"/>
<evidence type="ECO:0000313" key="9">
    <source>
        <dbReference type="Proteomes" id="UP000010296"/>
    </source>
</evidence>
<keyword evidence="4" id="KW-0479">Metal-binding</keyword>
<comment type="cofactor">
    <cofactor evidence="1">
        <name>Zn(2+)</name>
        <dbReference type="ChEBI" id="CHEBI:29105"/>
    </cofactor>
</comment>
<dbReference type="SUPFAM" id="SSF51556">
    <property type="entry name" value="Metallo-dependent hydrolases"/>
    <property type="match status" value="1"/>
</dbReference>
<keyword evidence="5 8" id="KW-0378">Hydrolase</keyword>
<dbReference type="AlphaFoldDB" id="E6LIE2"/>
<dbReference type="STRING" id="888064.HMPREF9088_2132"/>
<dbReference type="EMBL" id="AEPV01000086">
    <property type="protein sequence ID" value="EFU73017.1"/>
    <property type="molecule type" value="Genomic_DNA"/>
</dbReference>
<dbReference type="GO" id="GO:0006154">
    <property type="term" value="P:adenosine catabolic process"/>
    <property type="evidence" value="ECO:0007669"/>
    <property type="project" value="TreeGrafter"/>
</dbReference>
<organism evidence="8 9">
    <name type="scientific">Enterococcus italicus (strain DSM 15952 / CCUG 50447 / LMG 22039 / TP 1.5)</name>
    <dbReference type="NCBI Taxonomy" id="888064"/>
    <lineage>
        <taxon>Bacteria</taxon>
        <taxon>Bacillati</taxon>
        <taxon>Bacillota</taxon>
        <taxon>Bacilli</taxon>
        <taxon>Lactobacillales</taxon>
        <taxon>Enterococcaceae</taxon>
        <taxon>Enterococcus</taxon>
    </lineage>
</organism>
<evidence type="ECO:0000256" key="2">
    <source>
        <dbReference type="ARBA" id="ARBA00006676"/>
    </source>
</evidence>
<dbReference type="RefSeq" id="WP_007209143.1">
    <property type="nucleotide sequence ID" value="NZ_GL622241.1"/>
</dbReference>
<dbReference type="EC" id="3.5.4.4" evidence="3"/>
<dbReference type="PATRIC" id="fig|888064.11.peg.1964"/>
<dbReference type="GO" id="GO:0043103">
    <property type="term" value="P:hypoxanthine salvage"/>
    <property type="evidence" value="ECO:0007669"/>
    <property type="project" value="TreeGrafter"/>
</dbReference>